<organism evidence="1 2">
    <name type="scientific">Xylaria curta</name>
    <dbReference type="NCBI Taxonomy" id="42375"/>
    <lineage>
        <taxon>Eukaryota</taxon>
        <taxon>Fungi</taxon>
        <taxon>Dikarya</taxon>
        <taxon>Ascomycota</taxon>
        <taxon>Pezizomycotina</taxon>
        <taxon>Sordariomycetes</taxon>
        <taxon>Xylariomycetidae</taxon>
        <taxon>Xylariales</taxon>
        <taxon>Xylariaceae</taxon>
        <taxon>Xylaria</taxon>
    </lineage>
</organism>
<evidence type="ECO:0000313" key="1">
    <source>
        <dbReference type="EMBL" id="KAJ2997062.1"/>
    </source>
</evidence>
<dbReference type="Proteomes" id="UP001143856">
    <property type="component" value="Unassembled WGS sequence"/>
</dbReference>
<proteinExistence type="predicted"/>
<sequence>MYSTGPAGSRGVVNDSIINGDLLAHWGLALRPEPDDLVQLGKSPVLAMFAHLAFSIWYGIEISVSLWMLYTNAPVRYGVGSNLKVHA</sequence>
<keyword evidence="2" id="KW-1185">Reference proteome</keyword>
<comment type="caution">
    <text evidence="1">The sequence shown here is derived from an EMBL/GenBank/DDBJ whole genome shotgun (WGS) entry which is preliminary data.</text>
</comment>
<dbReference type="EMBL" id="JAPDGR010000071">
    <property type="protein sequence ID" value="KAJ2997062.1"/>
    <property type="molecule type" value="Genomic_DNA"/>
</dbReference>
<name>A0ACC1PQ16_9PEZI</name>
<evidence type="ECO:0000313" key="2">
    <source>
        <dbReference type="Proteomes" id="UP001143856"/>
    </source>
</evidence>
<protein>
    <submittedName>
        <fullName evidence="1">Uncharacterized protein</fullName>
    </submittedName>
</protein>
<gene>
    <name evidence="1" type="ORF">NUW58_g774</name>
</gene>
<accession>A0ACC1PQ16</accession>
<reference evidence="1" key="1">
    <citation type="submission" date="2022-10" db="EMBL/GenBank/DDBJ databases">
        <title>Genome Sequence of Xylaria curta.</title>
        <authorList>
            <person name="Buettner E."/>
        </authorList>
    </citation>
    <scope>NUCLEOTIDE SEQUENCE</scope>
    <source>
        <strain evidence="1">Babe10</strain>
    </source>
</reference>